<sequence length="407" mass="43523">MSNDWEAPLTGVKVLDFTHGVAGPYASMLLGDLGAAVWKIERPRRGDPTRYMNVSDKFASGAEEFGGDYFLAINRNKRSVGIDLSLPEGKDLALRLAANADIVLSNFRPGVMDRLGLGVDALREVNPGLIVAELSAYGVGGELAGQPGMDVAIQARAGVMSITGYADDPRPVKPGASIADFGGGAHFTVAILAALHKRSVTGKGSTVQISLLDAMVSLLMNYSVAVIDGGAEIGPMGSGHPQLAPFAAFDTADGHIVIATGTNKLWRSLCQLLGRDDLVTDLRFETNVHRVQHRDELEQILNKEMATKPTSEWQAIFESQGIPSSPVNRLSEAFREPQLWSQGLIAAIEHPEYGEIHQVVAPYLVDDHRMPIECPPPSLGADTAEVLADELGLSTDDLSALRDAQVI</sequence>
<proteinExistence type="predicted"/>
<dbReference type="InterPro" id="IPR044855">
    <property type="entry name" value="CoA-Trfase_III_dom3_sf"/>
</dbReference>
<name>A0ABT4NSU0_RHOOP</name>
<dbReference type="InterPro" id="IPR003673">
    <property type="entry name" value="CoA-Trfase_fam_III"/>
</dbReference>
<keyword evidence="1" id="KW-0808">Transferase</keyword>
<dbReference type="Gene3D" id="3.40.50.10540">
    <property type="entry name" value="Crotonobetainyl-coa:carnitine coa-transferase, domain 1"/>
    <property type="match status" value="1"/>
</dbReference>
<dbReference type="Proteomes" id="UP001066327">
    <property type="component" value="Unassembled WGS sequence"/>
</dbReference>
<dbReference type="PANTHER" id="PTHR48207">
    <property type="entry name" value="SUCCINATE--HYDROXYMETHYLGLUTARATE COA-TRANSFERASE"/>
    <property type="match status" value="1"/>
</dbReference>
<dbReference type="RefSeq" id="WP_269593062.1">
    <property type="nucleotide sequence ID" value="NZ_JAPWIS010000050.1"/>
</dbReference>
<organism evidence="2 3">
    <name type="scientific">Rhodococcus opacus</name>
    <name type="common">Nocardia opaca</name>
    <dbReference type="NCBI Taxonomy" id="37919"/>
    <lineage>
        <taxon>Bacteria</taxon>
        <taxon>Bacillati</taxon>
        <taxon>Actinomycetota</taxon>
        <taxon>Actinomycetes</taxon>
        <taxon>Mycobacteriales</taxon>
        <taxon>Nocardiaceae</taxon>
        <taxon>Rhodococcus</taxon>
    </lineage>
</organism>
<dbReference type="SUPFAM" id="SSF89796">
    <property type="entry name" value="CoA-transferase family III (CaiB/BaiF)"/>
    <property type="match status" value="1"/>
</dbReference>
<gene>
    <name evidence="2" type="ORF">O4328_43760</name>
</gene>
<accession>A0ABT4NSU0</accession>
<dbReference type="InterPro" id="IPR023606">
    <property type="entry name" value="CoA-Trfase_III_dom_1_sf"/>
</dbReference>
<comment type="caution">
    <text evidence="2">The sequence shown here is derived from an EMBL/GenBank/DDBJ whole genome shotgun (WGS) entry which is preliminary data.</text>
</comment>
<evidence type="ECO:0000313" key="3">
    <source>
        <dbReference type="Proteomes" id="UP001066327"/>
    </source>
</evidence>
<evidence type="ECO:0000256" key="1">
    <source>
        <dbReference type="ARBA" id="ARBA00022679"/>
    </source>
</evidence>
<dbReference type="PANTHER" id="PTHR48207:SF3">
    <property type="entry name" value="SUCCINATE--HYDROXYMETHYLGLUTARATE COA-TRANSFERASE"/>
    <property type="match status" value="1"/>
</dbReference>
<dbReference type="Pfam" id="PF02515">
    <property type="entry name" value="CoA_transf_3"/>
    <property type="match status" value="1"/>
</dbReference>
<keyword evidence="3" id="KW-1185">Reference proteome</keyword>
<reference evidence="2" key="1">
    <citation type="submission" date="2022-12" db="EMBL/GenBank/DDBJ databases">
        <authorList>
            <person name="Krivoruchko A.V."/>
            <person name="Elkin A."/>
        </authorList>
    </citation>
    <scope>NUCLEOTIDE SEQUENCE</scope>
    <source>
        <strain evidence="2">IEGM 249</strain>
    </source>
</reference>
<dbReference type="InterPro" id="IPR050483">
    <property type="entry name" value="CoA-transferase_III_domain"/>
</dbReference>
<dbReference type="EMBL" id="JAPWIS010000050">
    <property type="protein sequence ID" value="MCZ4590458.1"/>
    <property type="molecule type" value="Genomic_DNA"/>
</dbReference>
<dbReference type="Gene3D" id="3.30.1540.10">
    <property type="entry name" value="formyl-coa transferase, domain 3"/>
    <property type="match status" value="1"/>
</dbReference>
<protein>
    <submittedName>
        <fullName evidence="2">CaiB/BaiF CoA-transferase family protein</fullName>
    </submittedName>
</protein>
<evidence type="ECO:0000313" key="2">
    <source>
        <dbReference type="EMBL" id="MCZ4590458.1"/>
    </source>
</evidence>